<dbReference type="EMBL" id="RKLT01000004">
    <property type="protein sequence ID" value="MBX0295909.1"/>
    <property type="molecule type" value="Genomic_DNA"/>
</dbReference>
<gene>
    <name evidence="3" type="ORF">EGH23_13585</name>
</gene>
<accession>A0AAW4PDJ1</accession>
<evidence type="ECO:0008006" key="5">
    <source>
        <dbReference type="Google" id="ProtNLM"/>
    </source>
</evidence>
<evidence type="ECO:0000256" key="2">
    <source>
        <dbReference type="SAM" id="Phobius"/>
    </source>
</evidence>
<evidence type="ECO:0000256" key="1">
    <source>
        <dbReference type="SAM" id="MobiDB-lite"/>
    </source>
</evidence>
<name>A0AAW4PDJ1_9EURY</name>
<proteinExistence type="predicted"/>
<dbReference type="RefSeq" id="WP_220580523.1">
    <property type="nucleotide sequence ID" value="NZ_RKLT01000004.1"/>
</dbReference>
<dbReference type="Gene3D" id="1.10.390.10">
    <property type="entry name" value="Neutral Protease Domain 2"/>
    <property type="match status" value="1"/>
</dbReference>
<dbReference type="InterPro" id="IPR027268">
    <property type="entry name" value="Peptidase_M4/M1_CTD_sf"/>
</dbReference>
<evidence type="ECO:0000313" key="4">
    <source>
        <dbReference type="Proteomes" id="UP001430455"/>
    </source>
</evidence>
<protein>
    <recommendedName>
        <fullName evidence="5">Glycyl aminopeptidase</fullName>
    </recommendedName>
</protein>
<keyword evidence="4" id="KW-1185">Reference proteome</keyword>
<organism evidence="3 4">
    <name type="scientific">Haloarcula nitratireducens</name>
    <dbReference type="NCBI Taxonomy" id="2487749"/>
    <lineage>
        <taxon>Archaea</taxon>
        <taxon>Methanobacteriati</taxon>
        <taxon>Methanobacteriota</taxon>
        <taxon>Stenosarchaea group</taxon>
        <taxon>Halobacteria</taxon>
        <taxon>Halobacteriales</taxon>
        <taxon>Haloarculaceae</taxon>
        <taxon>Haloarcula</taxon>
    </lineage>
</organism>
<keyword evidence="2" id="KW-0472">Membrane</keyword>
<evidence type="ECO:0000313" key="3">
    <source>
        <dbReference type="EMBL" id="MBX0295909.1"/>
    </source>
</evidence>
<keyword evidence="2" id="KW-1133">Transmembrane helix</keyword>
<reference evidence="3 4" key="1">
    <citation type="submission" date="2021-06" db="EMBL/GenBank/DDBJ databases">
        <title>Halomicroarcula sp. a new haloarchaeum isolated from saline soil.</title>
        <authorList>
            <person name="Duran-Viseras A."/>
            <person name="Sanchez-Porro C."/>
            <person name="Ventosa A."/>
        </authorList>
    </citation>
    <scope>NUCLEOTIDE SEQUENCE [LARGE SCALE GENOMIC DNA]</scope>
    <source>
        <strain evidence="3 4">F27</strain>
    </source>
</reference>
<feature type="region of interest" description="Disordered" evidence="1">
    <location>
        <begin position="407"/>
        <end position="486"/>
    </location>
</feature>
<feature type="transmembrane region" description="Helical" evidence="2">
    <location>
        <begin position="493"/>
        <end position="512"/>
    </location>
</feature>
<comment type="caution">
    <text evidence="3">The sequence shown here is derived from an EMBL/GenBank/DDBJ whole genome shotgun (WGS) entry which is preliminary data.</text>
</comment>
<dbReference type="Proteomes" id="UP001430455">
    <property type="component" value="Unassembled WGS sequence"/>
</dbReference>
<dbReference type="AlphaFoldDB" id="A0AAW4PDJ1"/>
<sequence>MSRIRVAAPIILLSLALAANATPALAATPDDGAPNVASSSVQTDGDGGAINVRYVVYSLPEQTGRVQVTAVLTIPDRVTALSVRAPADATVLDADGLRSTGSRWQWDGRSETASLTYLLPVGMETAYGQRTAAGEQWSLVVRREVSLRARWRWQRGPNPGWNETMVVPKGHEGVAGPSAVYLGPHETSVRATNAGTIQLVVPEAATLRPARAAVLDTIAAAQRSTTVGPAHEHLLVIAVPNQLARGGYVPANGAPVMLVSADERVDTPRNVWVHEYRHTRQYFRTSREMRWLEEGSADYYAARSTLEQGRISYDRYRKRVTTDRFADADLTEPETWASPDVPYDKGGRVVAALDVRIRSATGGERTFADVLDRLVRSSEPVTLASFAETVSMVAGEDLEAFVREAVTGPAPPIPADPDGDGVSTEEERERETNPYRHPDQDVQLQSGSERLQSGAGDVESAGVSAAPGGVGDDPSVADGGGRGDTARTDAPPLALFASSLAVLVGLLTAALWRHRK</sequence>
<keyword evidence="2" id="KW-0812">Transmembrane</keyword>
<feature type="compositionally biased region" description="Basic and acidic residues" evidence="1">
    <location>
        <begin position="425"/>
        <end position="440"/>
    </location>
</feature>
<dbReference type="SUPFAM" id="SSF55486">
    <property type="entry name" value="Metalloproteases ('zincins'), catalytic domain"/>
    <property type="match status" value="1"/>
</dbReference>
<feature type="compositionally biased region" description="Polar residues" evidence="1">
    <location>
        <begin position="442"/>
        <end position="451"/>
    </location>
</feature>